<dbReference type="Gene3D" id="3.90.780.10">
    <property type="entry name" value="5'-Nucleotidase, C-terminal domain"/>
    <property type="match status" value="2"/>
</dbReference>
<evidence type="ECO:0000256" key="1">
    <source>
        <dbReference type="SAM" id="MobiDB-lite"/>
    </source>
</evidence>
<dbReference type="InterPro" id="IPR053828">
    <property type="entry name" value="Nucleosidase_C"/>
</dbReference>
<evidence type="ECO:0000256" key="2">
    <source>
        <dbReference type="SAM" id="SignalP"/>
    </source>
</evidence>
<reference evidence="5 6" key="1">
    <citation type="submission" date="2017-06" db="EMBL/GenBank/DDBJ databases">
        <title>Draft genome sequence of a variant of Elsinoe murrayae.</title>
        <authorList>
            <person name="Cheng Q."/>
        </authorList>
    </citation>
    <scope>NUCLEOTIDE SEQUENCE [LARGE SCALE GENOMIC DNA]</scope>
    <source>
        <strain evidence="5 6">CQ-2017a</strain>
    </source>
</reference>
<dbReference type="FunFam" id="3.60.21.10:FF:000043">
    <property type="entry name" value="Ser/Thr protein phosphatase family"/>
    <property type="match status" value="1"/>
</dbReference>
<sequence>MILRNSSLLLSIIAVAKAAQPSAPSPSPAPLRQLPWGQLNFLHTTDTHGWHAGHLQEAQYSADWGDYISFAQHLRARADSDGSDLLLVDTGDRVEGNGLYDASDPKGKYTFEIFTQQHIDIVTPGNHELYLANSSNNEYYVTVPAYRNNYLASNLDIYNPETGKREALAPRYRKFTTKNQGIRIIAFGFLFDFHGNANNTVVIPVEQTIKEKWFQDAIHDREVDLFVVAGHVPVRDSTETTALYKAIRAVQWDTPIQFFGGHTHIRDYAIYDKASVGLESGRYMETIGFQSITGLSTSKGASSSASLKFERLYIDNNLFSLQAHSGFNASAFTTDVGRNATQAITAARKELSLDKTYGCAPHTFWLSRAPYPSNESLLTWLDQDVLPWIGENITTTSDEAVRPAIVLSNSGAMRFDIFKGPFTVDSTFLLSPFTSGLRRLKDVPFEKANKILQLLNNKGPILIEDLVTFSDSHLDEDSLITKIEQKKLLKQLVPPIPPVREALYLLDPEMSGPHHHHQAQHPLSLGNPPLVPTQDDHPLIPGYTTHDDASSTSPGDDTVHAPIRFYHTPNVVGASVRIDEARPPQTVDLVYNEFIEKWILLALRYLGERREGPGELLAGGRSLTGFIQGWIETFWGCEEG</sequence>
<name>A0A2K1QQG6_9PEZI</name>
<feature type="chain" id="PRO_5014431310" evidence="2">
    <location>
        <begin position="19"/>
        <end position="640"/>
    </location>
</feature>
<keyword evidence="2" id="KW-0732">Signal</keyword>
<dbReference type="Gene3D" id="3.60.21.10">
    <property type="match status" value="1"/>
</dbReference>
<dbReference type="InterPro" id="IPR004843">
    <property type="entry name" value="Calcineurin-like_PHP"/>
</dbReference>
<evidence type="ECO:0000259" key="4">
    <source>
        <dbReference type="Pfam" id="PF21953"/>
    </source>
</evidence>
<dbReference type="SUPFAM" id="SSF55816">
    <property type="entry name" value="5'-nucleotidase (syn. UDP-sugar hydrolase), C-terminal domain"/>
    <property type="match status" value="1"/>
</dbReference>
<keyword evidence="6" id="KW-1185">Reference proteome</keyword>
<dbReference type="PANTHER" id="PTHR11575:SF43">
    <property type="entry name" value="SER_THR PROTEIN PHOSPHATASE FAMILY (AFU_ORTHOLOGUE AFUA_3G04160)"/>
    <property type="match status" value="1"/>
</dbReference>
<dbReference type="PIRSF" id="PIRSF017316">
    <property type="entry name" value="Pesterase_C1039"/>
    <property type="match status" value="1"/>
</dbReference>
<feature type="signal peptide" evidence="2">
    <location>
        <begin position="1"/>
        <end position="18"/>
    </location>
</feature>
<evidence type="ECO:0000313" key="5">
    <source>
        <dbReference type="EMBL" id="PNS17123.1"/>
    </source>
</evidence>
<evidence type="ECO:0000259" key="3">
    <source>
        <dbReference type="Pfam" id="PF00149"/>
    </source>
</evidence>
<dbReference type="InterPro" id="IPR014485">
    <property type="entry name" value="Pesterase_C1039"/>
</dbReference>
<dbReference type="AlphaFoldDB" id="A0A2K1QQG6"/>
<dbReference type="CDD" id="cd07407">
    <property type="entry name" value="MPP_YHR202W_N"/>
    <property type="match status" value="1"/>
</dbReference>
<dbReference type="InterPro" id="IPR029052">
    <property type="entry name" value="Metallo-depent_PP-like"/>
</dbReference>
<dbReference type="Proteomes" id="UP000243797">
    <property type="component" value="Unassembled WGS sequence"/>
</dbReference>
<organism evidence="5 6">
    <name type="scientific">Sphaceloma murrayae</name>
    <dbReference type="NCBI Taxonomy" id="2082308"/>
    <lineage>
        <taxon>Eukaryota</taxon>
        <taxon>Fungi</taxon>
        <taxon>Dikarya</taxon>
        <taxon>Ascomycota</taxon>
        <taxon>Pezizomycotina</taxon>
        <taxon>Dothideomycetes</taxon>
        <taxon>Dothideomycetidae</taxon>
        <taxon>Myriangiales</taxon>
        <taxon>Elsinoaceae</taxon>
        <taxon>Sphaceloma</taxon>
    </lineage>
</organism>
<protein>
    <submittedName>
        <fullName evidence="5">Secreted protein</fullName>
    </submittedName>
</protein>
<feature type="domain" description="Putative 5'-nucleotidase C-terminal" evidence="4">
    <location>
        <begin position="363"/>
        <end position="600"/>
    </location>
</feature>
<dbReference type="PANTHER" id="PTHR11575">
    <property type="entry name" value="5'-NUCLEOTIDASE-RELATED"/>
    <property type="match status" value="1"/>
</dbReference>
<dbReference type="InParanoid" id="A0A2K1QQG6"/>
<feature type="region of interest" description="Disordered" evidence="1">
    <location>
        <begin position="510"/>
        <end position="557"/>
    </location>
</feature>
<proteinExistence type="predicted"/>
<dbReference type="InterPro" id="IPR036907">
    <property type="entry name" value="5'-Nucleotdase_C_sf"/>
</dbReference>
<dbReference type="InterPro" id="IPR041823">
    <property type="entry name" value="YHR202W_N"/>
</dbReference>
<accession>A0A2K1QQG6</accession>
<evidence type="ECO:0000313" key="6">
    <source>
        <dbReference type="Proteomes" id="UP000243797"/>
    </source>
</evidence>
<dbReference type="STRING" id="2082308.A0A2K1QQG6"/>
<dbReference type="Pfam" id="PF00149">
    <property type="entry name" value="Metallophos"/>
    <property type="match status" value="1"/>
</dbReference>
<dbReference type="GO" id="GO:0005829">
    <property type="term" value="C:cytosol"/>
    <property type="evidence" value="ECO:0007669"/>
    <property type="project" value="TreeGrafter"/>
</dbReference>
<dbReference type="FunCoup" id="A0A2K1QQG6">
    <property type="interactions" value="15"/>
</dbReference>
<dbReference type="EMBL" id="NKHZ01000052">
    <property type="protein sequence ID" value="PNS17123.1"/>
    <property type="molecule type" value="Genomic_DNA"/>
</dbReference>
<dbReference type="GO" id="GO:0009166">
    <property type="term" value="P:nucleotide catabolic process"/>
    <property type="evidence" value="ECO:0007669"/>
    <property type="project" value="InterPro"/>
</dbReference>
<dbReference type="SUPFAM" id="SSF56300">
    <property type="entry name" value="Metallo-dependent phosphatases"/>
    <property type="match status" value="1"/>
</dbReference>
<dbReference type="Pfam" id="PF21953">
    <property type="entry name" value="NadN_nucleosid_C"/>
    <property type="match status" value="1"/>
</dbReference>
<comment type="caution">
    <text evidence="5">The sequence shown here is derived from an EMBL/GenBank/DDBJ whole genome shotgun (WGS) entry which is preliminary data.</text>
</comment>
<feature type="domain" description="Calcineurin-like phosphoesterase" evidence="3">
    <location>
        <begin position="40"/>
        <end position="265"/>
    </location>
</feature>
<dbReference type="InterPro" id="IPR006179">
    <property type="entry name" value="5_nucleotidase/apyrase"/>
</dbReference>
<gene>
    <name evidence="5" type="ORF">CAC42_7177</name>
</gene>
<dbReference type="GO" id="GO:0016787">
    <property type="term" value="F:hydrolase activity"/>
    <property type="evidence" value="ECO:0007669"/>
    <property type="project" value="InterPro"/>
</dbReference>
<dbReference type="OrthoDB" id="7722975at2759"/>
<dbReference type="GO" id="GO:0005576">
    <property type="term" value="C:extracellular region"/>
    <property type="evidence" value="ECO:0007669"/>
    <property type="project" value="UniProtKB-ARBA"/>
</dbReference>